<dbReference type="SUPFAM" id="SSF48452">
    <property type="entry name" value="TPR-like"/>
    <property type="match status" value="1"/>
</dbReference>
<dbReference type="SMART" id="SM00028">
    <property type="entry name" value="TPR"/>
    <property type="match status" value="2"/>
</dbReference>
<protein>
    <submittedName>
        <fullName evidence="2">Tetratricopeptide repeat protein</fullName>
    </submittedName>
</protein>
<proteinExistence type="predicted"/>
<sequence length="377" mass="43916">MKFNAKLKVSAPKSPTAASGKALAVIINQKMKRLLFLITIFSFNLNFGQNNLSEIYGNWIKYKVEMKDGSKLFDRFIEDSTYIEYSIDKQKLCLNSNPIHKTNESCLDYTLINNFIKTSQYSGLLIEKITNDTLIFSEKIDGLTNDKLKRFYFKRQELVLSKFNEENKNKKNIIASKLFTPKTNSTIEIELNKAFKNNFSNFELIGNLKIYPKEKSVKTQITFSTQKDSSRIRTIKKIIDSSFEKWDLTNFNGFESIELPIILKSEITNRYWGIKVLFFTNDLNEFEIVYGGKLEDMRKSSELFEKGIKSYQEKKYLKAIEFFTESYRIDPKNIDALYNKAAIYFESGDKENACIVWKEISELGQVNGKELYQNNCN</sequence>
<reference evidence="3" key="1">
    <citation type="submission" date="2019-01" db="EMBL/GenBank/DDBJ databases">
        <title>Cytophagaceae bacterium strain CAR-16.</title>
        <authorList>
            <person name="Chen W.-M."/>
        </authorList>
    </citation>
    <scope>NUCLEOTIDE SEQUENCE [LARGE SCALE GENOMIC DNA]</scope>
    <source>
        <strain evidence="3">WWJ-16</strain>
    </source>
</reference>
<comment type="caution">
    <text evidence="2">The sequence shown here is derived from an EMBL/GenBank/DDBJ whole genome shotgun (WGS) entry which is preliminary data.</text>
</comment>
<organism evidence="2 3">
    <name type="scientific">Flavobacterium stagni</name>
    <dbReference type="NCBI Taxonomy" id="2506421"/>
    <lineage>
        <taxon>Bacteria</taxon>
        <taxon>Pseudomonadati</taxon>
        <taxon>Bacteroidota</taxon>
        <taxon>Flavobacteriia</taxon>
        <taxon>Flavobacteriales</taxon>
        <taxon>Flavobacteriaceae</taxon>
        <taxon>Flavobacterium</taxon>
    </lineage>
</organism>
<keyword evidence="3" id="KW-1185">Reference proteome</keyword>
<gene>
    <name evidence="2" type="ORF">EQG61_12600</name>
</gene>
<evidence type="ECO:0000256" key="1">
    <source>
        <dbReference type="PROSITE-ProRule" id="PRU00339"/>
    </source>
</evidence>
<dbReference type="Proteomes" id="UP000289857">
    <property type="component" value="Unassembled WGS sequence"/>
</dbReference>
<evidence type="ECO:0000313" key="3">
    <source>
        <dbReference type="Proteomes" id="UP000289857"/>
    </source>
</evidence>
<dbReference type="InterPro" id="IPR019734">
    <property type="entry name" value="TPR_rpt"/>
</dbReference>
<feature type="repeat" description="TPR" evidence="1">
    <location>
        <begin position="300"/>
        <end position="333"/>
    </location>
</feature>
<dbReference type="PROSITE" id="PS50005">
    <property type="entry name" value="TPR"/>
    <property type="match status" value="1"/>
</dbReference>
<name>A0A4Q1K523_9FLAO</name>
<dbReference type="EMBL" id="SBKN01000009">
    <property type="protein sequence ID" value="RXR20254.1"/>
    <property type="molecule type" value="Genomic_DNA"/>
</dbReference>
<dbReference type="InterPro" id="IPR011990">
    <property type="entry name" value="TPR-like_helical_dom_sf"/>
</dbReference>
<dbReference type="OrthoDB" id="1197710at2"/>
<keyword evidence="1" id="KW-0802">TPR repeat</keyword>
<accession>A0A4Q1K523</accession>
<dbReference type="Gene3D" id="1.25.40.10">
    <property type="entry name" value="Tetratricopeptide repeat domain"/>
    <property type="match status" value="1"/>
</dbReference>
<dbReference type="AlphaFoldDB" id="A0A4Q1K523"/>
<dbReference type="RefSeq" id="WP_129462305.1">
    <property type="nucleotide sequence ID" value="NZ_SBKN01000009.1"/>
</dbReference>
<evidence type="ECO:0000313" key="2">
    <source>
        <dbReference type="EMBL" id="RXR20254.1"/>
    </source>
</evidence>